<sequence>MKFKKCIFFVTLLMFVACDETEKYSHRDYIKVHNSGENDELGQRGIAIDGDLMVLGSPYEASSLGGINPGNSGSDNSTPGAGAAYLFFKNEAGNWQQGQFIKAPAPQEYAYFASSIAISGNFILIGAPNENLSSSMIDSGVVHVYSYDRQTRVLEYAGLLRAPELHPYVRFGTSISMNGNWVAIGSPLEDVLDSSGNPVRKVGKTYLFERIENSITFRFRSVLQPNFLATSNFYGSSVSISGDWLVVGAPGGNKNGIYIYQKDSSGNWNFKQSFLPDGYWRVGESVAIDGYTLAAGASAYNAPRGGETAPRSGGVFVLRLINGNWEHEKILYPVYPDTDDAFGISVSLSGNLLVVGAPYEDSAVEDYGYQDNNNSPDSGAVFIYERTESNGTVEWKLDYMLKGSVIETGDYYGSAVAISKNRIAIGSPREDGDGTGINGDPTNNNKSNSGAAFVVERTSN</sequence>
<evidence type="ECO:0000313" key="7">
    <source>
        <dbReference type="Proteomes" id="UP000231962"/>
    </source>
</evidence>
<accession>A0A2M9ZJR8</accession>
<dbReference type="PANTHER" id="PTHR36220">
    <property type="entry name" value="UNNAMED PRODUCT"/>
    <property type="match status" value="1"/>
</dbReference>
<dbReference type="PANTHER" id="PTHR36220:SF1">
    <property type="entry name" value="GAMMA TUBULIN COMPLEX COMPONENT C-TERMINAL DOMAIN-CONTAINING PROTEIN"/>
    <property type="match status" value="1"/>
</dbReference>
<proteinExistence type="predicted"/>
<name>A0A2M9ZJR8_9LEPT</name>
<dbReference type="AlphaFoldDB" id="A0A2M9ZJR8"/>
<dbReference type="Proteomes" id="UP000231990">
    <property type="component" value="Unassembled WGS sequence"/>
</dbReference>
<keyword evidence="2" id="KW-0677">Repeat</keyword>
<feature type="region of interest" description="Disordered" evidence="4">
    <location>
        <begin position="425"/>
        <end position="460"/>
    </location>
</feature>
<gene>
    <name evidence="5" type="ORF">CH360_10725</name>
    <name evidence="6" type="ORF">CH373_15385</name>
</gene>
<evidence type="ECO:0000313" key="8">
    <source>
        <dbReference type="Proteomes" id="UP000231990"/>
    </source>
</evidence>
<keyword evidence="3" id="KW-0325">Glycoprotein</keyword>
<comment type="caution">
    <text evidence="6">The sequence shown here is derived from an EMBL/GenBank/DDBJ whole genome shotgun (WGS) entry which is preliminary data.</text>
</comment>
<dbReference type="Pfam" id="PF14312">
    <property type="entry name" value="FG-GAP_2"/>
    <property type="match status" value="4"/>
</dbReference>
<feature type="compositionally biased region" description="Polar residues" evidence="4">
    <location>
        <begin position="440"/>
        <end position="450"/>
    </location>
</feature>
<evidence type="ECO:0000313" key="6">
    <source>
        <dbReference type="EMBL" id="PJZ72298.1"/>
    </source>
</evidence>
<dbReference type="Proteomes" id="UP000231962">
    <property type="component" value="Unassembled WGS sequence"/>
</dbReference>
<keyword evidence="7" id="KW-1185">Reference proteome</keyword>
<dbReference type="SUPFAM" id="SSF69318">
    <property type="entry name" value="Integrin alpha N-terminal domain"/>
    <property type="match status" value="2"/>
</dbReference>
<dbReference type="EMBL" id="NPDZ01000011">
    <property type="protein sequence ID" value="PJZ72298.1"/>
    <property type="molecule type" value="Genomic_DNA"/>
</dbReference>
<evidence type="ECO:0000256" key="2">
    <source>
        <dbReference type="ARBA" id="ARBA00022737"/>
    </source>
</evidence>
<dbReference type="InterPro" id="IPR013519">
    <property type="entry name" value="Int_alpha_beta-p"/>
</dbReference>
<dbReference type="EMBL" id="NPDY01000009">
    <property type="protein sequence ID" value="PJZ69473.1"/>
    <property type="molecule type" value="Genomic_DNA"/>
</dbReference>
<protein>
    <recommendedName>
        <fullName evidence="9">Integrin</fullName>
    </recommendedName>
</protein>
<keyword evidence="1" id="KW-0732">Signal</keyword>
<evidence type="ECO:0000256" key="3">
    <source>
        <dbReference type="ARBA" id="ARBA00023180"/>
    </source>
</evidence>
<dbReference type="Gene3D" id="2.130.10.130">
    <property type="entry name" value="Integrin alpha, N-terminal"/>
    <property type="match status" value="2"/>
</dbReference>
<dbReference type="PROSITE" id="PS51257">
    <property type="entry name" value="PROKAR_LIPOPROTEIN"/>
    <property type="match status" value="1"/>
</dbReference>
<dbReference type="InterPro" id="IPR013517">
    <property type="entry name" value="FG-GAP"/>
</dbReference>
<dbReference type="SMART" id="SM00191">
    <property type="entry name" value="Int_alpha"/>
    <property type="match status" value="4"/>
</dbReference>
<reference evidence="7 8" key="1">
    <citation type="submission" date="2017-07" db="EMBL/GenBank/DDBJ databases">
        <title>Leptospira spp. isolated from tropical soils.</title>
        <authorList>
            <person name="Thibeaux R."/>
            <person name="Iraola G."/>
            <person name="Ferres I."/>
            <person name="Bierque E."/>
            <person name="Girault D."/>
            <person name="Soupe-Gilbert M.-E."/>
            <person name="Picardeau M."/>
            <person name="Goarant C."/>
        </authorList>
    </citation>
    <scope>NUCLEOTIDE SEQUENCE [LARGE SCALE GENOMIC DNA]</scope>
    <source>
        <strain evidence="6 8">FH1-B-B1</strain>
        <strain evidence="5 7">FH1-B-C1</strain>
    </source>
</reference>
<evidence type="ECO:0008006" key="9">
    <source>
        <dbReference type="Google" id="ProtNLM"/>
    </source>
</evidence>
<organism evidence="6 8">
    <name type="scientific">Leptospira perolatii</name>
    <dbReference type="NCBI Taxonomy" id="2023191"/>
    <lineage>
        <taxon>Bacteria</taxon>
        <taxon>Pseudomonadati</taxon>
        <taxon>Spirochaetota</taxon>
        <taxon>Spirochaetia</taxon>
        <taxon>Leptospirales</taxon>
        <taxon>Leptospiraceae</taxon>
        <taxon>Leptospira</taxon>
    </lineage>
</organism>
<evidence type="ECO:0000313" key="5">
    <source>
        <dbReference type="EMBL" id="PJZ69473.1"/>
    </source>
</evidence>
<evidence type="ECO:0000256" key="4">
    <source>
        <dbReference type="SAM" id="MobiDB-lite"/>
    </source>
</evidence>
<dbReference type="OrthoDB" id="9782766at2"/>
<dbReference type="RefSeq" id="WP_100714035.1">
    <property type="nucleotide sequence ID" value="NZ_NPDY01000009.1"/>
</dbReference>
<evidence type="ECO:0000256" key="1">
    <source>
        <dbReference type="ARBA" id="ARBA00022729"/>
    </source>
</evidence>
<dbReference type="InterPro" id="IPR028994">
    <property type="entry name" value="Integrin_alpha_N"/>
</dbReference>